<protein>
    <submittedName>
        <fullName evidence="2">Uncharacterized protein</fullName>
    </submittedName>
</protein>
<feature type="compositionally biased region" description="Low complexity" evidence="1">
    <location>
        <begin position="224"/>
        <end position="241"/>
    </location>
</feature>
<feature type="region of interest" description="Disordered" evidence="1">
    <location>
        <begin position="553"/>
        <end position="708"/>
    </location>
</feature>
<dbReference type="AlphaFoldDB" id="M2QSH5"/>
<feature type="region of interest" description="Disordered" evidence="1">
    <location>
        <begin position="976"/>
        <end position="1000"/>
    </location>
</feature>
<name>M2QSH5_CERS8</name>
<gene>
    <name evidence="2" type="ORF">CERSUDRAFT_75312</name>
</gene>
<feature type="region of interest" description="Disordered" evidence="1">
    <location>
        <begin position="1"/>
        <end position="524"/>
    </location>
</feature>
<feature type="compositionally biased region" description="Basic and acidic residues" evidence="1">
    <location>
        <begin position="28"/>
        <end position="49"/>
    </location>
</feature>
<feature type="compositionally biased region" description="Basic and acidic residues" evidence="1">
    <location>
        <begin position="68"/>
        <end position="78"/>
    </location>
</feature>
<accession>M2QSH5</accession>
<dbReference type="OrthoDB" id="2800649at2759"/>
<feature type="compositionally biased region" description="Polar residues" evidence="1">
    <location>
        <begin position="297"/>
        <end position="306"/>
    </location>
</feature>
<feature type="compositionally biased region" description="Polar residues" evidence="1">
    <location>
        <begin position="977"/>
        <end position="997"/>
    </location>
</feature>
<reference evidence="2 3" key="1">
    <citation type="journal article" date="2012" name="Proc. Natl. Acad. Sci. U.S.A.">
        <title>Comparative genomics of Ceriporiopsis subvermispora and Phanerochaete chrysosporium provide insight into selective ligninolysis.</title>
        <authorList>
            <person name="Fernandez-Fueyo E."/>
            <person name="Ruiz-Duenas F.J."/>
            <person name="Ferreira P."/>
            <person name="Floudas D."/>
            <person name="Hibbett D.S."/>
            <person name="Canessa P."/>
            <person name="Larrondo L.F."/>
            <person name="James T.Y."/>
            <person name="Seelenfreund D."/>
            <person name="Lobos S."/>
            <person name="Polanco R."/>
            <person name="Tello M."/>
            <person name="Honda Y."/>
            <person name="Watanabe T."/>
            <person name="Watanabe T."/>
            <person name="Ryu J.S."/>
            <person name="Kubicek C.P."/>
            <person name="Schmoll M."/>
            <person name="Gaskell J."/>
            <person name="Hammel K.E."/>
            <person name="St John F.J."/>
            <person name="Vanden Wymelenberg A."/>
            <person name="Sabat G."/>
            <person name="Splinter BonDurant S."/>
            <person name="Syed K."/>
            <person name="Yadav J.S."/>
            <person name="Doddapaneni H."/>
            <person name="Subramanian V."/>
            <person name="Lavin J.L."/>
            <person name="Oguiza J.A."/>
            <person name="Perez G."/>
            <person name="Pisabarro A.G."/>
            <person name="Ramirez L."/>
            <person name="Santoyo F."/>
            <person name="Master E."/>
            <person name="Coutinho P.M."/>
            <person name="Henrissat B."/>
            <person name="Lombard V."/>
            <person name="Magnuson J.K."/>
            <person name="Kuees U."/>
            <person name="Hori C."/>
            <person name="Igarashi K."/>
            <person name="Samejima M."/>
            <person name="Held B.W."/>
            <person name="Barry K.W."/>
            <person name="LaButti K.M."/>
            <person name="Lapidus A."/>
            <person name="Lindquist E.A."/>
            <person name="Lucas S.M."/>
            <person name="Riley R."/>
            <person name="Salamov A.A."/>
            <person name="Hoffmeister D."/>
            <person name="Schwenk D."/>
            <person name="Hadar Y."/>
            <person name="Yarden O."/>
            <person name="de Vries R.P."/>
            <person name="Wiebenga A."/>
            <person name="Stenlid J."/>
            <person name="Eastwood D."/>
            <person name="Grigoriev I.V."/>
            <person name="Berka R.M."/>
            <person name="Blanchette R.A."/>
            <person name="Kersten P."/>
            <person name="Martinez A.T."/>
            <person name="Vicuna R."/>
            <person name="Cullen D."/>
        </authorList>
    </citation>
    <scope>NUCLEOTIDE SEQUENCE [LARGE SCALE GENOMIC DNA]</scope>
    <source>
        <strain evidence="2 3">B</strain>
    </source>
</reference>
<evidence type="ECO:0000256" key="1">
    <source>
        <dbReference type="SAM" id="MobiDB-lite"/>
    </source>
</evidence>
<dbReference type="HOGENOM" id="CLU_275196_0_0_1"/>
<organism evidence="2 3">
    <name type="scientific">Ceriporiopsis subvermispora (strain B)</name>
    <name type="common">White-rot fungus</name>
    <name type="synonym">Gelatoporia subvermispora</name>
    <dbReference type="NCBI Taxonomy" id="914234"/>
    <lineage>
        <taxon>Eukaryota</taxon>
        <taxon>Fungi</taxon>
        <taxon>Dikarya</taxon>
        <taxon>Basidiomycota</taxon>
        <taxon>Agaricomycotina</taxon>
        <taxon>Agaricomycetes</taxon>
        <taxon>Polyporales</taxon>
        <taxon>Gelatoporiaceae</taxon>
        <taxon>Gelatoporia</taxon>
    </lineage>
</organism>
<keyword evidence="3" id="KW-1185">Reference proteome</keyword>
<feature type="compositionally biased region" description="Basic and acidic residues" evidence="1">
    <location>
        <begin position="692"/>
        <end position="708"/>
    </location>
</feature>
<dbReference type="Proteomes" id="UP000016930">
    <property type="component" value="Unassembled WGS sequence"/>
</dbReference>
<dbReference type="EMBL" id="KB445801">
    <property type="protein sequence ID" value="EMD34985.1"/>
    <property type="molecule type" value="Genomic_DNA"/>
</dbReference>
<feature type="compositionally biased region" description="Basic and acidic residues" evidence="1">
    <location>
        <begin position="148"/>
        <end position="157"/>
    </location>
</feature>
<feature type="compositionally biased region" description="Acidic residues" evidence="1">
    <location>
        <begin position="356"/>
        <end position="388"/>
    </location>
</feature>
<feature type="region of interest" description="Disordered" evidence="1">
    <location>
        <begin position="911"/>
        <end position="937"/>
    </location>
</feature>
<evidence type="ECO:0000313" key="3">
    <source>
        <dbReference type="Proteomes" id="UP000016930"/>
    </source>
</evidence>
<feature type="compositionally biased region" description="Polar residues" evidence="1">
    <location>
        <begin position="476"/>
        <end position="498"/>
    </location>
</feature>
<feature type="compositionally biased region" description="Polar residues" evidence="1">
    <location>
        <begin position="1"/>
        <end position="10"/>
    </location>
</feature>
<proteinExistence type="predicted"/>
<evidence type="ECO:0000313" key="2">
    <source>
        <dbReference type="EMBL" id="EMD34985.1"/>
    </source>
</evidence>
<sequence>MVTTRNSNATKHPGLRAMGDPDELAEAAARKEEKLAKQAQRARDANEKKTRTKKVARFEDDMLEEEEAEKRRATEIRRPRAKKKGSSHCDGSVSESREPVQTAEDPGPTNNNNARAEASSQVEPDEVSMDGASETESVKKKTSKKKASARDDIETLRTRRKTGCVVESESETDEMERETPRASKTRGKNKGTANRGFEELWSRVPSPSYNSKFVDDVSSAQWGSKTSRISTSSNRSSSATSHKATESAACRGRGRERRAGNTGRGGRGGRVEQDNTEISQEAAMSEDREISAAENDGANQDTSSGTVAGAKRGHRGGRGRGGGQGRGGREERGGGHTHGGRIVPAAAEVNNHDNHDEDEDEDEEEEGEEGEDDEEDEEEPAEEEEAEEVVDKSVTAHAQPRRLLPGGRSRGDKRGSDPANHPATRYITETREATPAVLLSSSGGRGKVSKRSSDAMIDDPPRTSKRSKPSPMSDVFDSNNDNTSMSSGSKKRTSPSNDSDYDDGYADKHKRLRADKNSWPLTMTPRDATSQVMISANLPSTVRSRADRRQSLFGFDSPRFQGSRRPIPIIIPDTPVPAPRKGKATAPAVLMPSPTPIRVSKSSRDDPSGPRGGDSSGPRDGHPSRLFDSDEEVERHAAMASPLRAVEHRKTSLNMVGVKTNLPSSDGEEVKTKKKPKKKKATAEQAGAAPRSSEDVSEKDKHPKAKLEDLPSKIQDEWPTFGATYNKWATSRKNPFDITPEESRDAIESIYYFLFGNRHAGDGSGPPFSVRTPVVEYCRQHFNQYKNHMSGTAVIALNAFFDHPSNAARFDTMEKRQRYAHDQLDEDQFIYRAFTHIDGIAAAAGAFCSSLVLACFGVHFDKVDGADEDIHLLHDEDGKELRPVGGLALAAASVERALEAYASGRVAFAEDQPDGSKKKTKKKKNSSSSKEDLYFSRDNYGDDVDDYAEATKEMTNAQWDEVMKLGMTYGSKYRRINQGSSQSTGPATAPETTSNSGKKVMRKQDNLSAYKVTQSALQVAQKLKVAPKWEKKKKRYLKEVKEGPYGFRLYAIWLSTPKILFMWAVMTPSLEVQFWLGVPVRSYGPALLATALAVIGGVASQRGPILHVAKKMYKSYVQPSPQSSPRVQSINTVIDAPGAPRAKTVVKAPGAHSTETVADIV</sequence>
<feature type="compositionally biased region" description="Polar residues" evidence="1">
    <location>
        <begin position="108"/>
        <end position="122"/>
    </location>
</feature>
<feature type="compositionally biased region" description="Basic and acidic residues" evidence="1">
    <location>
        <begin position="617"/>
        <end position="637"/>
    </location>
</feature>